<dbReference type="AlphaFoldDB" id="A0AAE0D2P8"/>
<keyword evidence="3" id="KW-1185">Reference proteome</keyword>
<name>A0AAE0D2P8_COLKA</name>
<sequence length="128" mass="14946">MRDLIEIDVVFKAHAPIRKATKQSDDVEVNQTPLKLAMMLKEQTQICKGLEKEVNQLRAKYEAARKELKQVRQESEQRAEQHNQEAKARAQASRAWDMECVRRFEEWDAAQTAYKTQLTDNGAWGWEV</sequence>
<proteinExistence type="predicted"/>
<evidence type="ECO:0000313" key="3">
    <source>
        <dbReference type="Proteomes" id="UP001281614"/>
    </source>
</evidence>
<organism evidence="2 3">
    <name type="scientific">Colletotrichum kahawae</name>
    <name type="common">Coffee berry disease fungus</name>
    <dbReference type="NCBI Taxonomy" id="34407"/>
    <lineage>
        <taxon>Eukaryota</taxon>
        <taxon>Fungi</taxon>
        <taxon>Dikarya</taxon>
        <taxon>Ascomycota</taxon>
        <taxon>Pezizomycotina</taxon>
        <taxon>Sordariomycetes</taxon>
        <taxon>Hypocreomycetidae</taxon>
        <taxon>Glomerellales</taxon>
        <taxon>Glomerellaceae</taxon>
        <taxon>Colletotrichum</taxon>
        <taxon>Colletotrichum gloeosporioides species complex</taxon>
    </lineage>
</organism>
<protein>
    <submittedName>
        <fullName evidence="2">Uncharacterized protein</fullName>
    </submittedName>
</protein>
<dbReference type="Proteomes" id="UP001281614">
    <property type="component" value="Unassembled WGS sequence"/>
</dbReference>
<accession>A0AAE0D2P8</accession>
<gene>
    <name evidence="2" type="ORF">CKAH01_18486</name>
</gene>
<dbReference type="EMBL" id="VYYT01000331">
    <property type="protein sequence ID" value="KAK2742451.1"/>
    <property type="molecule type" value="Genomic_DNA"/>
</dbReference>
<reference evidence="2" key="1">
    <citation type="submission" date="2023-02" db="EMBL/GenBank/DDBJ databases">
        <title>Colletotrichum kahawae CIFC_Que2 genome sequencing and assembly.</title>
        <authorList>
            <person name="Baroncelli R."/>
        </authorList>
    </citation>
    <scope>NUCLEOTIDE SEQUENCE</scope>
    <source>
        <strain evidence="2">CIFC_Que2</strain>
    </source>
</reference>
<feature type="compositionally biased region" description="Basic and acidic residues" evidence="1">
    <location>
        <begin position="72"/>
        <end position="88"/>
    </location>
</feature>
<comment type="caution">
    <text evidence="2">The sequence shown here is derived from an EMBL/GenBank/DDBJ whole genome shotgun (WGS) entry which is preliminary data.</text>
</comment>
<feature type="region of interest" description="Disordered" evidence="1">
    <location>
        <begin position="72"/>
        <end position="92"/>
    </location>
</feature>
<evidence type="ECO:0000256" key="1">
    <source>
        <dbReference type="SAM" id="MobiDB-lite"/>
    </source>
</evidence>
<evidence type="ECO:0000313" key="2">
    <source>
        <dbReference type="EMBL" id="KAK2742451.1"/>
    </source>
</evidence>